<feature type="region of interest" description="Disordered" evidence="2">
    <location>
        <begin position="230"/>
        <end position="258"/>
    </location>
</feature>
<dbReference type="InterPro" id="IPR050593">
    <property type="entry name" value="LovG"/>
</dbReference>
<keyword evidence="1 4" id="KW-0378">Hydrolase</keyword>
<gene>
    <name evidence="4" type="ORF">L210DRAFT_956915</name>
</gene>
<dbReference type="InterPro" id="IPR005645">
    <property type="entry name" value="FSH-like_dom"/>
</dbReference>
<evidence type="ECO:0000313" key="5">
    <source>
        <dbReference type="Proteomes" id="UP001194468"/>
    </source>
</evidence>
<name>A0AAD4BNI9_BOLED</name>
<dbReference type="GO" id="GO:0016787">
    <property type="term" value="F:hydrolase activity"/>
    <property type="evidence" value="ECO:0007669"/>
    <property type="project" value="UniProtKB-KW"/>
</dbReference>
<dbReference type="InterPro" id="IPR029058">
    <property type="entry name" value="AB_hydrolase_fold"/>
</dbReference>
<dbReference type="EMBL" id="WHUW01000026">
    <property type="protein sequence ID" value="KAF8435031.1"/>
    <property type="molecule type" value="Genomic_DNA"/>
</dbReference>
<dbReference type="PANTHER" id="PTHR48070">
    <property type="entry name" value="ESTERASE OVCA2"/>
    <property type="match status" value="1"/>
</dbReference>
<dbReference type="GO" id="GO:0005634">
    <property type="term" value="C:nucleus"/>
    <property type="evidence" value="ECO:0007669"/>
    <property type="project" value="TreeGrafter"/>
</dbReference>
<dbReference type="SUPFAM" id="SSF53474">
    <property type="entry name" value="alpha/beta-Hydrolases"/>
    <property type="match status" value="1"/>
</dbReference>
<comment type="caution">
    <text evidence="4">The sequence shown here is derived from an EMBL/GenBank/DDBJ whole genome shotgun (WGS) entry which is preliminary data.</text>
</comment>
<reference evidence="4" key="1">
    <citation type="submission" date="2019-10" db="EMBL/GenBank/DDBJ databases">
        <authorList>
            <consortium name="DOE Joint Genome Institute"/>
            <person name="Kuo A."/>
            <person name="Miyauchi S."/>
            <person name="Kiss E."/>
            <person name="Drula E."/>
            <person name="Kohler A."/>
            <person name="Sanchez-Garcia M."/>
            <person name="Andreopoulos B."/>
            <person name="Barry K.W."/>
            <person name="Bonito G."/>
            <person name="Buee M."/>
            <person name="Carver A."/>
            <person name="Chen C."/>
            <person name="Cichocki N."/>
            <person name="Clum A."/>
            <person name="Culley D."/>
            <person name="Crous P.W."/>
            <person name="Fauchery L."/>
            <person name="Girlanda M."/>
            <person name="Hayes R."/>
            <person name="Keri Z."/>
            <person name="LaButti K."/>
            <person name="Lipzen A."/>
            <person name="Lombard V."/>
            <person name="Magnuson J."/>
            <person name="Maillard F."/>
            <person name="Morin E."/>
            <person name="Murat C."/>
            <person name="Nolan M."/>
            <person name="Ohm R."/>
            <person name="Pangilinan J."/>
            <person name="Pereira M."/>
            <person name="Perotto S."/>
            <person name="Peter M."/>
            <person name="Riley R."/>
            <person name="Sitrit Y."/>
            <person name="Stielow B."/>
            <person name="Szollosi G."/>
            <person name="Zifcakova L."/>
            <person name="Stursova M."/>
            <person name="Spatafora J.W."/>
            <person name="Tedersoo L."/>
            <person name="Vaario L.-M."/>
            <person name="Yamada A."/>
            <person name="Yan M."/>
            <person name="Wang P."/>
            <person name="Xu J."/>
            <person name="Bruns T."/>
            <person name="Baldrian P."/>
            <person name="Vilgalys R."/>
            <person name="Henrissat B."/>
            <person name="Grigoriev I.V."/>
            <person name="Hibbett D."/>
            <person name="Nagy L.G."/>
            <person name="Martin F.M."/>
        </authorList>
    </citation>
    <scope>NUCLEOTIDE SEQUENCE</scope>
    <source>
        <strain evidence="4">BED1</strain>
    </source>
</reference>
<organism evidence="4 5">
    <name type="scientific">Boletus edulis BED1</name>
    <dbReference type="NCBI Taxonomy" id="1328754"/>
    <lineage>
        <taxon>Eukaryota</taxon>
        <taxon>Fungi</taxon>
        <taxon>Dikarya</taxon>
        <taxon>Basidiomycota</taxon>
        <taxon>Agaricomycotina</taxon>
        <taxon>Agaricomycetes</taxon>
        <taxon>Agaricomycetidae</taxon>
        <taxon>Boletales</taxon>
        <taxon>Boletineae</taxon>
        <taxon>Boletaceae</taxon>
        <taxon>Boletoideae</taxon>
        <taxon>Boletus</taxon>
    </lineage>
</organism>
<proteinExistence type="predicted"/>
<dbReference type="Pfam" id="PF03959">
    <property type="entry name" value="FSH1"/>
    <property type="match status" value="1"/>
</dbReference>
<evidence type="ECO:0000259" key="3">
    <source>
        <dbReference type="Pfam" id="PF03959"/>
    </source>
</evidence>
<feature type="domain" description="Serine hydrolase" evidence="3">
    <location>
        <begin position="1"/>
        <end position="219"/>
    </location>
</feature>
<dbReference type="GO" id="GO:0005737">
    <property type="term" value="C:cytoplasm"/>
    <property type="evidence" value="ECO:0007669"/>
    <property type="project" value="TreeGrafter"/>
</dbReference>
<reference evidence="4" key="2">
    <citation type="journal article" date="2020" name="Nat. Commun.">
        <title>Large-scale genome sequencing of mycorrhizal fungi provides insights into the early evolution of symbiotic traits.</title>
        <authorList>
            <person name="Miyauchi S."/>
            <person name="Kiss E."/>
            <person name="Kuo A."/>
            <person name="Drula E."/>
            <person name="Kohler A."/>
            <person name="Sanchez-Garcia M."/>
            <person name="Morin E."/>
            <person name="Andreopoulos B."/>
            <person name="Barry K.W."/>
            <person name="Bonito G."/>
            <person name="Buee M."/>
            <person name="Carver A."/>
            <person name="Chen C."/>
            <person name="Cichocki N."/>
            <person name="Clum A."/>
            <person name="Culley D."/>
            <person name="Crous P.W."/>
            <person name="Fauchery L."/>
            <person name="Girlanda M."/>
            <person name="Hayes R.D."/>
            <person name="Keri Z."/>
            <person name="LaButti K."/>
            <person name="Lipzen A."/>
            <person name="Lombard V."/>
            <person name="Magnuson J."/>
            <person name="Maillard F."/>
            <person name="Murat C."/>
            <person name="Nolan M."/>
            <person name="Ohm R.A."/>
            <person name="Pangilinan J."/>
            <person name="Pereira M.F."/>
            <person name="Perotto S."/>
            <person name="Peter M."/>
            <person name="Pfister S."/>
            <person name="Riley R."/>
            <person name="Sitrit Y."/>
            <person name="Stielow J.B."/>
            <person name="Szollosi G."/>
            <person name="Zifcakova L."/>
            <person name="Stursova M."/>
            <person name="Spatafora J.W."/>
            <person name="Tedersoo L."/>
            <person name="Vaario L.M."/>
            <person name="Yamada A."/>
            <person name="Yan M."/>
            <person name="Wang P."/>
            <person name="Xu J."/>
            <person name="Bruns T."/>
            <person name="Baldrian P."/>
            <person name="Vilgalys R."/>
            <person name="Dunand C."/>
            <person name="Henrissat B."/>
            <person name="Grigoriev I.V."/>
            <person name="Hibbett D."/>
            <person name="Nagy L.G."/>
            <person name="Martin F.M."/>
        </authorList>
    </citation>
    <scope>NUCLEOTIDE SEQUENCE</scope>
    <source>
        <strain evidence="4">BED1</strain>
    </source>
</reference>
<evidence type="ECO:0000313" key="4">
    <source>
        <dbReference type="EMBL" id="KAF8435031.1"/>
    </source>
</evidence>
<dbReference type="Gene3D" id="3.40.50.1820">
    <property type="entry name" value="alpha/beta hydrolase"/>
    <property type="match status" value="1"/>
</dbReference>
<evidence type="ECO:0000256" key="1">
    <source>
        <dbReference type="ARBA" id="ARBA00022801"/>
    </source>
</evidence>
<dbReference type="PANTHER" id="PTHR48070:SF6">
    <property type="entry name" value="ESTERASE OVCA2"/>
    <property type="match status" value="1"/>
</dbReference>
<sequence>MAATRKVLMLHGYSQNGTMFSKRLGALRKAMDKNIEMVFIDAPMVLQPVDLDGYTPSELGSSAENAATSDPALTPRGWYMANPDRTASKGLKEALQTLRDVLLRDRYVGVFGFSQGAAMAALLAALLEKPHTYPAFLVNGEPPHPPFQFCVSVSGFKVNHPLASDIFGQSYATPTLHVLGKTDVIVVEERSRALLNVSANARVEEHEGGHFVPSIVSWRRFFRDYLSNPSGDVPSPSSGAISQSNSGTSTPITPGSNL</sequence>
<protein>
    <submittedName>
        <fullName evidence="4">Serine hydrolase FSH</fullName>
    </submittedName>
</protein>
<accession>A0AAD4BNI9</accession>
<keyword evidence="5" id="KW-1185">Reference proteome</keyword>
<evidence type="ECO:0000256" key="2">
    <source>
        <dbReference type="SAM" id="MobiDB-lite"/>
    </source>
</evidence>
<dbReference type="Proteomes" id="UP001194468">
    <property type="component" value="Unassembled WGS sequence"/>
</dbReference>
<dbReference type="AlphaFoldDB" id="A0AAD4BNI9"/>